<evidence type="ECO:0000259" key="1">
    <source>
        <dbReference type="Pfam" id="PF25794"/>
    </source>
</evidence>
<dbReference type="Gene3D" id="3.30.565.10">
    <property type="entry name" value="Histidine kinase-like ATPase, C-terminal domain"/>
    <property type="match status" value="1"/>
</dbReference>
<dbReference type="NCBIfam" id="NF047352">
    <property type="entry name" value="P_loop_sacsin"/>
    <property type="match status" value="1"/>
</dbReference>
<dbReference type="PANTHER" id="PTHR32387:SF0">
    <property type="entry name" value="PROTEIN NO VEIN"/>
    <property type="match status" value="1"/>
</dbReference>
<dbReference type="SUPFAM" id="SSF55874">
    <property type="entry name" value="ATPase domain of HSP90 chaperone/DNA topoisomerase II/histidine kinase"/>
    <property type="match status" value="1"/>
</dbReference>
<organism evidence="2">
    <name type="scientific">marine sediment metagenome</name>
    <dbReference type="NCBI Taxonomy" id="412755"/>
    <lineage>
        <taxon>unclassified sequences</taxon>
        <taxon>metagenomes</taxon>
        <taxon>ecological metagenomes</taxon>
    </lineage>
</organism>
<reference evidence="2" key="1">
    <citation type="journal article" date="2015" name="Nature">
        <title>Complex archaea that bridge the gap between prokaryotes and eukaryotes.</title>
        <authorList>
            <person name="Spang A."/>
            <person name="Saw J.H."/>
            <person name="Jorgensen S.L."/>
            <person name="Zaremba-Niedzwiedzka K."/>
            <person name="Martijn J."/>
            <person name="Lind A.E."/>
            <person name="van Eijk R."/>
            <person name="Schleper C."/>
            <person name="Guy L."/>
            <person name="Ettema T.J."/>
        </authorList>
    </citation>
    <scope>NUCLEOTIDE SEQUENCE</scope>
</reference>
<dbReference type="PANTHER" id="PTHR32387">
    <property type="entry name" value="WU:FJ29H11"/>
    <property type="match status" value="1"/>
</dbReference>
<sequence length="380" mass="44935">MPEKDNGQDLAKAAVFFERAGKAGLTDNFDDAITFILNFYENESNSEYIDRMIKAKIVRKGIVDFASEIQKTFLEHEKRLVELQDKILSMDFHPFFKFLYSTPEIKSILMKNESCIELLYSSMQGLTSMAKDLKAQVEFGKLYSNQWHFFFELLQNAVDAGSEEVLVKRKMIEDEWCLLIANKGKKFSPMDVWGIASIKQGMKSSKEIGYFGIGFKSVQEICDSPIIISTPFQFRLNFGQRKREDYVEWNLNKIYSNVFSIEQLRYNNYFIFDEIKTEEYTGFEEKVIKTIDPMFMMFLTPLKEILFSFENLEDKALKVKRKLYRNEFEIINIDDNKEQFIINRHSQKFNIENKEFERQVQIAFKINEKSKKIRKIIRKT</sequence>
<dbReference type="InterPro" id="IPR058210">
    <property type="entry name" value="SACS/Nov_dom"/>
</dbReference>
<accession>A0A0F9C2B3</accession>
<dbReference type="AlphaFoldDB" id="A0A0F9C2B3"/>
<dbReference type="Pfam" id="PF25794">
    <property type="entry name" value="SACS"/>
    <property type="match status" value="1"/>
</dbReference>
<dbReference type="InterPro" id="IPR036890">
    <property type="entry name" value="HATPase_C_sf"/>
</dbReference>
<feature type="domain" description="Sacsin/Nov" evidence="1">
    <location>
        <begin position="143"/>
        <end position="230"/>
    </location>
</feature>
<dbReference type="EMBL" id="LAZR01035156">
    <property type="protein sequence ID" value="KKL28274.1"/>
    <property type="molecule type" value="Genomic_DNA"/>
</dbReference>
<protein>
    <recommendedName>
        <fullName evidence="1">Sacsin/Nov domain-containing protein</fullName>
    </recommendedName>
</protein>
<comment type="caution">
    <text evidence="2">The sequence shown here is derived from an EMBL/GenBank/DDBJ whole genome shotgun (WGS) entry which is preliminary data.</text>
</comment>
<gene>
    <name evidence="2" type="ORF">LCGC14_2376780</name>
</gene>
<evidence type="ECO:0000313" key="2">
    <source>
        <dbReference type="EMBL" id="KKL28274.1"/>
    </source>
</evidence>
<proteinExistence type="predicted"/>
<dbReference type="InterPro" id="IPR052957">
    <property type="entry name" value="Auxin_embryo_med"/>
</dbReference>
<name>A0A0F9C2B3_9ZZZZ</name>